<dbReference type="OrthoDB" id="6435638at2759"/>
<feature type="transmembrane region" description="Helical" evidence="8">
    <location>
        <begin position="87"/>
        <end position="110"/>
    </location>
</feature>
<dbReference type="GO" id="GO:0005886">
    <property type="term" value="C:plasma membrane"/>
    <property type="evidence" value="ECO:0007669"/>
    <property type="project" value="UniProtKB-SubCell"/>
</dbReference>
<evidence type="ECO:0000259" key="9">
    <source>
        <dbReference type="PROSITE" id="PS50262"/>
    </source>
</evidence>
<dbReference type="AlphaFoldDB" id="A0A482W2C6"/>
<comment type="subcellular location">
    <subcellularLocation>
        <location evidence="1">Cell membrane</location>
        <topology evidence="1">Multi-pass membrane protein</topology>
    </subcellularLocation>
</comment>
<sequence>MVPLVVLIFTYTSICIEIWHSSESSLRPRSSQKAVPGKRTPLISRAKINTVKQTIAVIVMYIVSSSPFILAQLWATWDPQSPFIEGPVFVILALLYSLNSCVNPWIYLAFNRELPRLLLRHYTASSKSYRTATGEYIFETIFEMVFMQQCKIKQVPHTCATQALSCSIQCQKMDSNHSHLKYGGRWLLQPRKGRHFRVFPYRN</sequence>
<dbReference type="Gene3D" id="1.20.1070.10">
    <property type="entry name" value="Rhodopsin 7-helix transmembrane proteins"/>
    <property type="match status" value="1"/>
</dbReference>
<gene>
    <name evidence="10" type="ORF">BDFB_006394</name>
</gene>
<feature type="domain" description="G-protein coupled receptors family 1 profile" evidence="9">
    <location>
        <begin position="1"/>
        <end position="107"/>
    </location>
</feature>
<dbReference type="GO" id="GO:0032870">
    <property type="term" value="P:cellular response to hormone stimulus"/>
    <property type="evidence" value="ECO:0007669"/>
    <property type="project" value="TreeGrafter"/>
</dbReference>
<evidence type="ECO:0000256" key="4">
    <source>
        <dbReference type="ARBA" id="ARBA00022692"/>
    </source>
</evidence>
<keyword evidence="4 8" id="KW-0812">Transmembrane</keyword>
<evidence type="ECO:0000256" key="3">
    <source>
        <dbReference type="ARBA" id="ARBA00022475"/>
    </source>
</evidence>
<keyword evidence="11" id="KW-1185">Reference proteome</keyword>
<dbReference type="PANTHER" id="PTHR24241">
    <property type="entry name" value="NEUROPEPTIDE RECEPTOR-RELATED G-PROTEIN COUPLED RECEPTOR"/>
    <property type="match status" value="1"/>
</dbReference>
<evidence type="ECO:0000256" key="7">
    <source>
        <dbReference type="ARBA" id="ARBA00023170"/>
    </source>
</evidence>
<dbReference type="InterPro" id="IPR017452">
    <property type="entry name" value="GPCR_Rhodpsn_7TM"/>
</dbReference>
<feature type="non-terminal residue" evidence="10">
    <location>
        <position position="203"/>
    </location>
</feature>
<protein>
    <submittedName>
        <fullName evidence="10">7tm 1 domain containing protein</fullName>
    </submittedName>
</protein>
<dbReference type="STRING" id="1661398.A0A482W2C6"/>
<proteinExistence type="inferred from homology"/>
<keyword evidence="3" id="KW-1003">Cell membrane</keyword>
<keyword evidence="5 8" id="KW-1133">Transmembrane helix</keyword>
<evidence type="ECO:0000256" key="8">
    <source>
        <dbReference type="SAM" id="Phobius"/>
    </source>
</evidence>
<dbReference type="Proteomes" id="UP000292052">
    <property type="component" value="Unassembled WGS sequence"/>
</dbReference>
<accession>A0A482W2C6</accession>
<name>A0A482W2C6_ASBVE</name>
<dbReference type="GO" id="GO:0042277">
    <property type="term" value="F:peptide binding"/>
    <property type="evidence" value="ECO:0007669"/>
    <property type="project" value="TreeGrafter"/>
</dbReference>
<organism evidence="10 11">
    <name type="scientific">Asbolus verrucosus</name>
    <name type="common">Desert ironclad beetle</name>
    <dbReference type="NCBI Taxonomy" id="1661398"/>
    <lineage>
        <taxon>Eukaryota</taxon>
        <taxon>Metazoa</taxon>
        <taxon>Ecdysozoa</taxon>
        <taxon>Arthropoda</taxon>
        <taxon>Hexapoda</taxon>
        <taxon>Insecta</taxon>
        <taxon>Pterygota</taxon>
        <taxon>Neoptera</taxon>
        <taxon>Endopterygota</taxon>
        <taxon>Coleoptera</taxon>
        <taxon>Polyphaga</taxon>
        <taxon>Cucujiformia</taxon>
        <taxon>Tenebrionidae</taxon>
        <taxon>Pimeliinae</taxon>
        <taxon>Asbolus</taxon>
    </lineage>
</organism>
<evidence type="ECO:0000256" key="1">
    <source>
        <dbReference type="ARBA" id="ARBA00004651"/>
    </source>
</evidence>
<dbReference type="InterPro" id="IPR000276">
    <property type="entry name" value="GPCR_Rhodpsn"/>
</dbReference>
<keyword evidence="6 8" id="KW-0472">Membrane</keyword>
<dbReference type="SUPFAM" id="SSF81321">
    <property type="entry name" value="Family A G protein-coupled receptor-like"/>
    <property type="match status" value="1"/>
</dbReference>
<evidence type="ECO:0000256" key="6">
    <source>
        <dbReference type="ARBA" id="ARBA00023136"/>
    </source>
</evidence>
<keyword evidence="7" id="KW-0675">Receptor</keyword>
<evidence type="ECO:0000313" key="10">
    <source>
        <dbReference type="EMBL" id="RZC38807.1"/>
    </source>
</evidence>
<evidence type="ECO:0000313" key="11">
    <source>
        <dbReference type="Proteomes" id="UP000292052"/>
    </source>
</evidence>
<reference evidence="10 11" key="1">
    <citation type="submission" date="2017-03" db="EMBL/GenBank/DDBJ databases">
        <title>Genome of the blue death feigning beetle - Asbolus verrucosus.</title>
        <authorList>
            <person name="Rider S.D."/>
        </authorList>
    </citation>
    <scope>NUCLEOTIDE SEQUENCE [LARGE SCALE GENOMIC DNA]</scope>
    <source>
        <strain evidence="10">Butters</strain>
        <tissue evidence="10">Head and leg muscle</tissue>
    </source>
</reference>
<comment type="caution">
    <text evidence="10">The sequence shown here is derived from an EMBL/GenBank/DDBJ whole genome shotgun (WGS) entry which is preliminary data.</text>
</comment>
<comment type="similarity">
    <text evidence="2">Belongs to the G-protein coupled receptor 1 family.</text>
</comment>
<dbReference type="GO" id="GO:0005000">
    <property type="term" value="F:vasopressin receptor activity"/>
    <property type="evidence" value="ECO:0007669"/>
    <property type="project" value="TreeGrafter"/>
</dbReference>
<feature type="transmembrane region" description="Helical" evidence="8">
    <location>
        <begin position="55"/>
        <end position="75"/>
    </location>
</feature>
<dbReference type="PROSITE" id="PS50262">
    <property type="entry name" value="G_PROTEIN_RECEP_F1_2"/>
    <property type="match status" value="1"/>
</dbReference>
<dbReference type="PANTHER" id="PTHR24241:SF161">
    <property type="entry name" value="G-PROTEIN COUPLED RECEPTORS FAMILY 1 PROFILE DOMAIN-CONTAINING PROTEIN"/>
    <property type="match status" value="1"/>
</dbReference>
<evidence type="ECO:0000256" key="2">
    <source>
        <dbReference type="ARBA" id="ARBA00010663"/>
    </source>
</evidence>
<dbReference type="EMBL" id="QDEB01039937">
    <property type="protein sequence ID" value="RZC38807.1"/>
    <property type="molecule type" value="Genomic_DNA"/>
</dbReference>
<dbReference type="Pfam" id="PF00001">
    <property type="entry name" value="7tm_1"/>
    <property type="match status" value="1"/>
</dbReference>
<evidence type="ECO:0000256" key="5">
    <source>
        <dbReference type="ARBA" id="ARBA00022989"/>
    </source>
</evidence>